<organism evidence="1 2">
    <name type="scientific">Bacillus safensis</name>
    <dbReference type="NCBI Taxonomy" id="561879"/>
    <lineage>
        <taxon>Bacteria</taxon>
        <taxon>Bacillati</taxon>
        <taxon>Bacillota</taxon>
        <taxon>Bacilli</taxon>
        <taxon>Bacillales</taxon>
        <taxon>Bacillaceae</taxon>
        <taxon>Bacillus</taxon>
    </lineage>
</organism>
<dbReference type="Proteomes" id="UP000464658">
    <property type="component" value="Chromosome"/>
</dbReference>
<name>A0A5S9M4Z8_BACIA</name>
<proteinExistence type="predicted"/>
<reference evidence="1 2" key="1">
    <citation type="submission" date="2019-12" db="EMBL/GenBank/DDBJ databases">
        <title>Full genome sequence of a Bacillus safensis strain isolated from commercially available natto in Indonesia.</title>
        <authorList>
            <person name="Yoshida M."/>
            <person name="Uomi M."/>
            <person name="Waturangi D."/>
            <person name="Ekaputri J.J."/>
            <person name="Setiamarga D.H.E."/>
        </authorList>
    </citation>
    <scope>NUCLEOTIDE SEQUENCE [LARGE SCALE GENOMIC DNA]</scope>
    <source>
        <strain evidence="1 2">IDN1</strain>
    </source>
</reference>
<dbReference type="AlphaFoldDB" id="A0A5S9M4Z8"/>
<protein>
    <submittedName>
        <fullName evidence="1">Uncharacterized protein</fullName>
    </submittedName>
</protein>
<accession>A0A5S9M4Z8</accession>
<dbReference type="EMBL" id="AP021906">
    <property type="protein sequence ID" value="BBP88670.1"/>
    <property type="molecule type" value="Genomic_DNA"/>
</dbReference>
<sequence length="90" mass="11115">MLDFDDTYTYDDYKCKHIRTNVKGREEMQKQITLPEQISHEKLADLYKQMWLVRYFDEKSRPFFCKKDLSMAPLIYVLDRKRQLLDRLPY</sequence>
<evidence type="ECO:0000313" key="1">
    <source>
        <dbReference type="EMBL" id="BBP88670.1"/>
    </source>
</evidence>
<gene>
    <name evidence="1" type="ORF">BsIDN1_22880</name>
</gene>
<evidence type="ECO:0000313" key="2">
    <source>
        <dbReference type="Proteomes" id="UP000464658"/>
    </source>
</evidence>